<dbReference type="Proteomes" id="UP001200034">
    <property type="component" value="Unassembled WGS sequence"/>
</dbReference>
<feature type="transmembrane region" description="Helical" evidence="1">
    <location>
        <begin position="20"/>
        <end position="42"/>
    </location>
</feature>
<comment type="caution">
    <text evidence="2">The sequence shown here is derived from an EMBL/GenBank/DDBJ whole genome shotgun (WGS) entry which is preliminary data.</text>
</comment>
<organism evidence="2 3">
    <name type="scientific">Drosophila rubida</name>
    <dbReference type="NCBI Taxonomy" id="30044"/>
    <lineage>
        <taxon>Eukaryota</taxon>
        <taxon>Metazoa</taxon>
        <taxon>Ecdysozoa</taxon>
        <taxon>Arthropoda</taxon>
        <taxon>Hexapoda</taxon>
        <taxon>Insecta</taxon>
        <taxon>Pterygota</taxon>
        <taxon>Neoptera</taxon>
        <taxon>Endopterygota</taxon>
        <taxon>Diptera</taxon>
        <taxon>Brachycera</taxon>
        <taxon>Muscomorpha</taxon>
        <taxon>Ephydroidea</taxon>
        <taxon>Drosophilidae</taxon>
        <taxon>Drosophila</taxon>
    </lineage>
</organism>
<dbReference type="Pfam" id="PF15860">
    <property type="entry name" value="DUF4728"/>
    <property type="match status" value="1"/>
</dbReference>
<dbReference type="InterPro" id="IPR031720">
    <property type="entry name" value="DUF4728"/>
</dbReference>
<protein>
    <submittedName>
        <fullName evidence="2">Uncharacterized protein</fullName>
    </submittedName>
</protein>
<feature type="transmembrane region" description="Helical" evidence="1">
    <location>
        <begin position="138"/>
        <end position="159"/>
    </location>
</feature>
<name>A0AAD4K0W7_9MUSC</name>
<accession>A0AAD4K0W7</accession>
<evidence type="ECO:0000313" key="2">
    <source>
        <dbReference type="EMBL" id="KAH8371545.1"/>
    </source>
</evidence>
<dbReference type="EMBL" id="JAJJHW010002585">
    <property type="protein sequence ID" value="KAH8371545.1"/>
    <property type="molecule type" value="Genomic_DNA"/>
</dbReference>
<keyword evidence="1" id="KW-0812">Transmembrane</keyword>
<keyword evidence="1" id="KW-0472">Membrane</keyword>
<gene>
    <name evidence="2" type="ORF">KR093_007958</name>
</gene>
<dbReference type="AlphaFoldDB" id="A0AAD4K0W7"/>
<keyword evidence="1" id="KW-1133">Transmembrane helix</keyword>
<keyword evidence="3" id="KW-1185">Reference proteome</keyword>
<proteinExistence type="predicted"/>
<feature type="transmembrane region" description="Helical" evidence="1">
    <location>
        <begin position="69"/>
        <end position="93"/>
    </location>
</feature>
<sequence>MVKVLKKVGCLRLHTAGVVVGWLGVVGAFLSIIIAACLIGYADDFVTFMFRYLGAEPDPDTHSFFKKMIVMYSCIYLGAAIVSGVASGFLVYGTMKNRHLMILPWLVIHAIGIFANFLSLLGAAYAMFGGPIEKTLNFFLAIASFSLYLYLYIGIYSLYKYIQSNGDVAPRMHRPVPSSVPQHNTIYSKI</sequence>
<feature type="transmembrane region" description="Helical" evidence="1">
    <location>
        <begin position="105"/>
        <end position="126"/>
    </location>
</feature>
<reference evidence="2" key="1">
    <citation type="journal article" date="2021" name="Mol. Ecol. Resour.">
        <title>Phylogenomic analyses of the genus Drosophila reveals genomic signals of climate adaptation.</title>
        <authorList>
            <person name="Li F."/>
            <person name="Rane R.V."/>
            <person name="Luria V."/>
            <person name="Xiong Z."/>
            <person name="Chen J."/>
            <person name="Li Z."/>
            <person name="Catullo R.A."/>
            <person name="Griffin P.C."/>
            <person name="Schiffer M."/>
            <person name="Pearce S."/>
            <person name="Lee S.F."/>
            <person name="McElroy K."/>
            <person name="Stocker A."/>
            <person name="Shirriffs J."/>
            <person name="Cockerell F."/>
            <person name="Coppin C."/>
            <person name="Sgro C.M."/>
            <person name="Karger A."/>
            <person name="Cain J.W."/>
            <person name="Weber J.A."/>
            <person name="Santpere G."/>
            <person name="Kirschner M.W."/>
            <person name="Hoffmann A.A."/>
            <person name="Oakeshott J.G."/>
            <person name="Zhang G."/>
        </authorList>
    </citation>
    <scope>NUCLEOTIDE SEQUENCE</scope>
    <source>
        <strain evidence="2">BGI-SZ-2011g</strain>
    </source>
</reference>
<evidence type="ECO:0000256" key="1">
    <source>
        <dbReference type="SAM" id="Phobius"/>
    </source>
</evidence>
<evidence type="ECO:0000313" key="3">
    <source>
        <dbReference type="Proteomes" id="UP001200034"/>
    </source>
</evidence>